<feature type="chain" id="PRO_5044864054" description="Glucuronosyltransferase" evidence="5">
    <location>
        <begin position="20"/>
        <end position="517"/>
    </location>
</feature>
<dbReference type="SUPFAM" id="SSF53756">
    <property type="entry name" value="UDP-Glycosyltransferase/glycogen phosphorylase"/>
    <property type="match status" value="1"/>
</dbReference>
<evidence type="ECO:0000256" key="5">
    <source>
        <dbReference type="SAM" id="SignalP"/>
    </source>
</evidence>
<dbReference type="Pfam" id="PF00201">
    <property type="entry name" value="UDPGT"/>
    <property type="match status" value="1"/>
</dbReference>
<evidence type="ECO:0000313" key="6">
    <source>
        <dbReference type="EMBL" id="KAL0818835.1"/>
    </source>
</evidence>
<dbReference type="EMBL" id="JBEDNZ010000021">
    <property type="protein sequence ID" value="KAL0818835.1"/>
    <property type="molecule type" value="Genomic_DNA"/>
</dbReference>
<keyword evidence="4" id="KW-1133">Transmembrane helix</keyword>
<dbReference type="Gene3D" id="3.40.50.2000">
    <property type="entry name" value="Glycogen Phosphorylase B"/>
    <property type="match status" value="2"/>
</dbReference>
<dbReference type="AlphaFoldDB" id="A0ABD0SG67"/>
<dbReference type="InterPro" id="IPR002213">
    <property type="entry name" value="UDP_glucos_trans"/>
</dbReference>
<reference evidence="6 7" key="1">
    <citation type="submission" date="2024-06" db="EMBL/GenBank/DDBJ databases">
        <title>A chromosome-level genome assembly of beet webworm, Loxostege sticticalis.</title>
        <authorList>
            <person name="Zhang Y."/>
        </authorList>
    </citation>
    <scope>NUCLEOTIDE SEQUENCE [LARGE SCALE GENOMIC DNA]</scope>
    <source>
        <strain evidence="6">AQ028</strain>
        <tissue evidence="6">Male pupae</tissue>
    </source>
</reference>
<keyword evidence="5" id="KW-0732">Signal</keyword>
<sequence length="517" mass="58888">MEGFFKILCLLCLFSCINGYKVLVSFSFPVRSLNLLGEGFVRHLLNAGHEVTYITAYPFKDPPKKNFRQIDVSSTKALFANQDMLNTGYMMKNTNKNSIYYVQEIALHGAKAAFADKNLQELLEDTSVKFDVVVADLLETELYAGLAAVYDCPMIWFFSMGAHSVALRLVDQPANPAYAADYLTGHIPPLSFVERVEQLWGHIQWYFLKWFYTLPAEEAEYQRLFGPLLTKRGRALPDYRELIYNASLMFSNEHHAMGNVPATPQNFKFIGGFHIEDPPKPLPKNLQTIMDSSKHGVIYFSMGSTWQSKDIPTAVKEALLKMFGELKETVVWKYEEDLPNVPPNVHIVKWAPQHSILAHPNLLFFISHGGLLSSTEALHFGVPTIGIPVLFDQFMNVNKAVNKGYALMTRLSDKLPNDLRPLIREMLDNSTYRQKAKEASMIYHDRPTKPGAELVHWLEHVVKTNGAPHLRSPALHTPLYQKLYLDLVLVILALLFVLRKMLSLIFKKKVNELKKKN</sequence>
<dbReference type="PANTHER" id="PTHR48043">
    <property type="entry name" value="EG:EG0003.4 PROTEIN-RELATED"/>
    <property type="match status" value="1"/>
</dbReference>
<evidence type="ECO:0000313" key="7">
    <source>
        <dbReference type="Proteomes" id="UP001549921"/>
    </source>
</evidence>
<keyword evidence="3" id="KW-0808">Transferase</keyword>
<evidence type="ECO:0000256" key="1">
    <source>
        <dbReference type="ARBA" id="ARBA00009995"/>
    </source>
</evidence>
<comment type="caution">
    <text evidence="6">The sequence shown here is derived from an EMBL/GenBank/DDBJ whole genome shotgun (WGS) entry which is preliminary data.</text>
</comment>
<comment type="similarity">
    <text evidence="1">Belongs to the UDP-glycosyltransferase family.</text>
</comment>
<organism evidence="6 7">
    <name type="scientific">Loxostege sticticalis</name>
    <name type="common">Beet webworm moth</name>
    <dbReference type="NCBI Taxonomy" id="481309"/>
    <lineage>
        <taxon>Eukaryota</taxon>
        <taxon>Metazoa</taxon>
        <taxon>Ecdysozoa</taxon>
        <taxon>Arthropoda</taxon>
        <taxon>Hexapoda</taxon>
        <taxon>Insecta</taxon>
        <taxon>Pterygota</taxon>
        <taxon>Neoptera</taxon>
        <taxon>Endopterygota</taxon>
        <taxon>Lepidoptera</taxon>
        <taxon>Glossata</taxon>
        <taxon>Ditrysia</taxon>
        <taxon>Pyraloidea</taxon>
        <taxon>Crambidae</taxon>
        <taxon>Pyraustinae</taxon>
        <taxon>Loxostege</taxon>
    </lineage>
</organism>
<feature type="signal peptide" evidence="5">
    <location>
        <begin position="1"/>
        <end position="19"/>
    </location>
</feature>
<evidence type="ECO:0000256" key="2">
    <source>
        <dbReference type="ARBA" id="ARBA00022676"/>
    </source>
</evidence>
<name>A0ABD0SG67_LOXSC</name>
<evidence type="ECO:0008006" key="8">
    <source>
        <dbReference type="Google" id="ProtNLM"/>
    </source>
</evidence>
<keyword evidence="4" id="KW-0812">Transmembrane</keyword>
<keyword evidence="2" id="KW-0328">Glycosyltransferase</keyword>
<dbReference type="InterPro" id="IPR050271">
    <property type="entry name" value="UDP-glycosyltransferase"/>
</dbReference>
<feature type="transmembrane region" description="Helical" evidence="4">
    <location>
        <begin position="483"/>
        <end position="506"/>
    </location>
</feature>
<dbReference type="FunFam" id="3.40.50.2000:FF:000050">
    <property type="entry name" value="UDP-glucuronosyltransferase"/>
    <property type="match status" value="1"/>
</dbReference>
<dbReference type="PANTHER" id="PTHR48043:SF145">
    <property type="entry name" value="FI06409P-RELATED"/>
    <property type="match status" value="1"/>
</dbReference>
<dbReference type="CDD" id="cd03784">
    <property type="entry name" value="GT1_Gtf-like"/>
    <property type="match status" value="1"/>
</dbReference>
<proteinExistence type="inferred from homology"/>
<dbReference type="GO" id="GO:0016757">
    <property type="term" value="F:glycosyltransferase activity"/>
    <property type="evidence" value="ECO:0007669"/>
    <property type="project" value="UniProtKB-KW"/>
</dbReference>
<gene>
    <name evidence="6" type="ORF">ABMA28_008155</name>
</gene>
<dbReference type="Proteomes" id="UP001549921">
    <property type="component" value="Unassembled WGS sequence"/>
</dbReference>
<accession>A0ABD0SG67</accession>
<evidence type="ECO:0000256" key="3">
    <source>
        <dbReference type="ARBA" id="ARBA00022679"/>
    </source>
</evidence>
<protein>
    <recommendedName>
        <fullName evidence="8">Glucuronosyltransferase</fullName>
    </recommendedName>
</protein>
<evidence type="ECO:0000256" key="4">
    <source>
        <dbReference type="SAM" id="Phobius"/>
    </source>
</evidence>
<keyword evidence="4" id="KW-0472">Membrane</keyword>